<dbReference type="EMBL" id="BBNT01000002">
    <property type="protein sequence ID" value="GAL74331.1"/>
    <property type="molecule type" value="Genomic_DNA"/>
</dbReference>
<sequence length="424" mass="50154">MNTKFYFADSKIYVLTHTFYLKSPKSESESLILFSCYFKNEKKKFVYSTGETILPKHWNKESKSPNARAKFPGANSVRMQLNRYSEAFMKVEERFKLTKEDFTSNSLKSFFQKEFKKVESGSKDFFGIYDEFTTEKKMNQDWSAATIKRYKNIKTMLQNFEKEKNYKLSFASINSKFHSKFTDYCMGDLKHINNTYARNLGLVKTFLFWALDKKYTYNDEFKKFKKKERVITNQVVLDKEELEKLMNHNFELKSLERTRDIFVFAAVTGMRYGELKFISKKNIVGTTFHLKEEKGSEKEIRTIPLSKVAIHILEKYDYDLPVIANQKHNEYIKTVFEKAGFTHTVQKVTTRGKEVIRKDMLFYDRVSSHTARRVFITMMKREGKSDKLISKITGHRDMKTLNSYYQVDSDEKKEAVDAVFNISF</sequence>
<dbReference type="InterPro" id="IPR010998">
    <property type="entry name" value="Integrase_recombinase_N"/>
</dbReference>
<gene>
    <name evidence="5" type="ORF">JCM19275_3186</name>
</gene>
<dbReference type="Gene3D" id="1.10.443.10">
    <property type="entry name" value="Intergrase catalytic core"/>
    <property type="match status" value="1"/>
</dbReference>
<dbReference type="InterPro" id="IPR011010">
    <property type="entry name" value="DNA_brk_join_enz"/>
</dbReference>
<accession>A0A090WBH9</accession>
<keyword evidence="2" id="KW-0238">DNA-binding</keyword>
<dbReference type="GO" id="GO:0003677">
    <property type="term" value="F:DNA binding"/>
    <property type="evidence" value="ECO:0007669"/>
    <property type="project" value="UniProtKB-KW"/>
</dbReference>
<evidence type="ECO:0000256" key="3">
    <source>
        <dbReference type="ARBA" id="ARBA00023172"/>
    </source>
</evidence>
<keyword evidence="3" id="KW-0233">DNA recombination</keyword>
<evidence type="ECO:0000259" key="4">
    <source>
        <dbReference type="PROSITE" id="PS51898"/>
    </source>
</evidence>
<dbReference type="GO" id="GO:0006310">
    <property type="term" value="P:DNA recombination"/>
    <property type="evidence" value="ECO:0007669"/>
    <property type="project" value="UniProtKB-KW"/>
</dbReference>
<name>A0A090WBH9_NONUL</name>
<dbReference type="PANTHER" id="PTHR30349">
    <property type="entry name" value="PHAGE INTEGRASE-RELATED"/>
    <property type="match status" value="1"/>
</dbReference>
<feature type="domain" description="Tyr recombinase" evidence="4">
    <location>
        <begin position="232"/>
        <end position="417"/>
    </location>
</feature>
<evidence type="ECO:0000313" key="5">
    <source>
        <dbReference type="EMBL" id="GAL74331.1"/>
    </source>
</evidence>
<dbReference type="AlphaFoldDB" id="A0A090WBH9"/>
<dbReference type="PANTHER" id="PTHR30349:SF41">
    <property type="entry name" value="INTEGRASE_RECOMBINASE PROTEIN MJ0367-RELATED"/>
    <property type="match status" value="1"/>
</dbReference>
<dbReference type="GO" id="GO:0015074">
    <property type="term" value="P:DNA integration"/>
    <property type="evidence" value="ECO:0007669"/>
    <property type="project" value="InterPro"/>
</dbReference>
<dbReference type="InterPro" id="IPR013762">
    <property type="entry name" value="Integrase-like_cat_sf"/>
</dbReference>
<dbReference type="PROSITE" id="PS51898">
    <property type="entry name" value="TYR_RECOMBINASE"/>
    <property type="match status" value="1"/>
</dbReference>
<reference evidence="5 6" key="1">
    <citation type="journal article" date="2014" name="Genome Announc.">
        <title>Draft Genome Sequences of Marine Flavobacterium Nonlabens Strains NR17, NR24, NR27, NR32, NR33, and Ara13.</title>
        <authorList>
            <person name="Nakanishi M."/>
            <person name="Meirelles P."/>
            <person name="Suzuki R."/>
            <person name="Takatani N."/>
            <person name="Mino S."/>
            <person name="Suda W."/>
            <person name="Oshima K."/>
            <person name="Hattori M."/>
            <person name="Ohkuma M."/>
            <person name="Hosokawa M."/>
            <person name="Miyashita K."/>
            <person name="Thompson F.L."/>
            <person name="Niwa A."/>
            <person name="Sawabe T."/>
            <person name="Sawabe T."/>
        </authorList>
    </citation>
    <scope>NUCLEOTIDE SEQUENCE [LARGE SCALE GENOMIC DNA]</scope>
    <source>
        <strain evidence="6">JCM19275</strain>
    </source>
</reference>
<dbReference type="InterPro" id="IPR050090">
    <property type="entry name" value="Tyrosine_recombinase_XerCD"/>
</dbReference>
<dbReference type="InterPro" id="IPR002104">
    <property type="entry name" value="Integrase_catalytic"/>
</dbReference>
<evidence type="ECO:0000256" key="1">
    <source>
        <dbReference type="ARBA" id="ARBA00008857"/>
    </source>
</evidence>
<comment type="caution">
    <text evidence="5">The sequence shown here is derived from an EMBL/GenBank/DDBJ whole genome shotgun (WGS) entry which is preliminary data.</text>
</comment>
<dbReference type="Pfam" id="PF00589">
    <property type="entry name" value="Phage_integrase"/>
    <property type="match status" value="1"/>
</dbReference>
<comment type="similarity">
    <text evidence="1">Belongs to the 'phage' integrase family.</text>
</comment>
<organism evidence="5 6">
    <name type="scientific">Nonlabens ulvanivorans</name>
    <name type="common">Persicivirga ulvanivorans</name>
    <dbReference type="NCBI Taxonomy" id="906888"/>
    <lineage>
        <taxon>Bacteria</taxon>
        <taxon>Pseudomonadati</taxon>
        <taxon>Bacteroidota</taxon>
        <taxon>Flavobacteriia</taxon>
        <taxon>Flavobacteriales</taxon>
        <taxon>Flavobacteriaceae</taxon>
        <taxon>Nonlabens</taxon>
    </lineage>
</organism>
<evidence type="ECO:0000313" key="6">
    <source>
        <dbReference type="Proteomes" id="UP000029647"/>
    </source>
</evidence>
<dbReference type="SUPFAM" id="SSF56349">
    <property type="entry name" value="DNA breaking-rejoining enzymes"/>
    <property type="match status" value="1"/>
</dbReference>
<evidence type="ECO:0000256" key="2">
    <source>
        <dbReference type="ARBA" id="ARBA00023125"/>
    </source>
</evidence>
<protein>
    <submittedName>
        <fullName evidence="5">Integrase</fullName>
    </submittedName>
</protein>
<proteinExistence type="inferred from homology"/>
<dbReference type="Gene3D" id="1.10.150.130">
    <property type="match status" value="1"/>
</dbReference>
<dbReference type="Proteomes" id="UP000029647">
    <property type="component" value="Unassembled WGS sequence"/>
</dbReference>